<evidence type="ECO:0000313" key="2">
    <source>
        <dbReference type="EMBL" id="KKS82848.1"/>
    </source>
</evidence>
<dbReference type="InterPro" id="IPR005883">
    <property type="entry name" value="PilM"/>
</dbReference>
<comment type="caution">
    <text evidence="2">The sequence shown here is derived from an EMBL/GenBank/DDBJ whole genome shotgun (WGS) entry which is preliminary data.</text>
</comment>
<accession>A0A0G1F7M1</accession>
<dbReference type="AlphaFoldDB" id="A0A0G1F7M1"/>
<keyword evidence="1" id="KW-0472">Membrane</keyword>
<dbReference type="Pfam" id="PF11104">
    <property type="entry name" value="PilM_2"/>
    <property type="match status" value="1"/>
</dbReference>
<gene>
    <name evidence="2" type="ORF">UV58_C0004G0021</name>
</gene>
<keyword evidence="1" id="KW-0812">Transmembrane</keyword>
<organism evidence="2 3">
    <name type="scientific">Candidatus Wolfebacteria bacterium GW2011_GWC1_43_10</name>
    <dbReference type="NCBI Taxonomy" id="1619011"/>
    <lineage>
        <taxon>Bacteria</taxon>
        <taxon>Candidatus Wolfeibacteriota</taxon>
    </lineage>
</organism>
<sequence>MKPLFKKILRFVRPYIEVGGLVISNGSLTFVSIGAQGKNIKKISLKVPAGTIEEGKLVEKKAFLSLLWELHSQITSKKWSKIPVIVSISDADVYTQSFLLPLLKDSNLEEAVRLNMQVISPLDFSRVYSDWQKIGSSQKSTHEMEILSSFTSKELIDSLYDLLIAANFIPVAIEQKAMSIIRLIDFSQKSVPDGEPFFVLYIDSDGLSFSVIRDSSLYFNHFSSWSNVADQRSLDREISFTDFRNLIIQETHRVINFYSGRFSEEIKKTYLITPGLEKEVENIIQDNFSLEVVPFQIKDYPVELSFACALGAALRGTIPRSRDIQISLAPEGTETKFIHSQIISFVFFWRNLIIVSLSVLAAAFLGVFILMNVFVKNTTGDLANLSSSYNVTYFSSLKKEADSFNESIQRALIAKSQQSHWSWLISEIYRKAGTKITINRIFIQSFNVPVILNARAPKESDAVEFKNALETISSLTKVDLPLSSLVPIDADTVGFQVTFYVNR</sequence>
<dbReference type="Gene3D" id="3.30.1490.300">
    <property type="match status" value="1"/>
</dbReference>
<name>A0A0G1F7M1_9BACT</name>
<protein>
    <submittedName>
        <fullName evidence="2">Type IV pilus assembly protein PilM</fullName>
    </submittedName>
</protein>
<feature type="transmembrane region" description="Helical" evidence="1">
    <location>
        <begin position="352"/>
        <end position="375"/>
    </location>
</feature>
<dbReference type="Proteomes" id="UP000034810">
    <property type="component" value="Unassembled WGS sequence"/>
</dbReference>
<proteinExistence type="predicted"/>
<evidence type="ECO:0000313" key="3">
    <source>
        <dbReference type="Proteomes" id="UP000034810"/>
    </source>
</evidence>
<dbReference type="Gene3D" id="3.30.420.40">
    <property type="match status" value="2"/>
</dbReference>
<dbReference type="EMBL" id="LCFA01000004">
    <property type="protein sequence ID" value="KKS82848.1"/>
    <property type="molecule type" value="Genomic_DNA"/>
</dbReference>
<evidence type="ECO:0000256" key="1">
    <source>
        <dbReference type="SAM" id="Phobius"/>
    </source>
</evidence>
<keyword evidence="1" id="KW-1133">Transmembrane helix</keyword>
<reference evidence="2 3" key="1">
    <citation type="journal article" date="2015" name="Nature">
        <title>rRNA introns, odd ribosomes, and small enigmatic genomes across a large radiation of phyla.</title>
        <authorList>
            <person name="Brown C.T."/>
            <person name="Hug L.A."/>
            <person name="Thomas B.C."/>
            <person name="Sharon I."/>
            <person name="Castelle C.J."/>
            <person name="Singh A."/>
            <person name="Wilkins M.J."/>
            <person name="Williams K.H."/>
            <person name="Banfield J.F."/>
        </authorList>
    </citation>
    <scope>NUCLEOTIDE SEQUENCE [LARGE SCALE GENOMIC DNA]</scope>
</reference>